<reference evidence="1 2" key="1">
    <citation type="submission" date="2022-12" db="EMBL/GenBank/DDBJ databases">
        <title>Chromosome-level genome of Tegillarca granosa.</title>
        <authorList>
            <person name="Kim J."/>
        </authorList>
    </citation>
    <scope>NUCLEOTIDE SEQUENCE [LARGE SCALE GENOMIC DNA]</scope>
    <source>
        <strain evidence="1">Teg-2019</strain>
        <tissue evidence="1">Adductor muscle</tissue>
    </source>
</reference>
<dbReference type="Proteomes" id="UP001217089">
    <property type="component" value="Unassembled WGS sequence"/>
</dbReference>
<dbReference type="PANTHER" id="PTHR33480">
    <property type="entry name" value="SET DOMAIN-CONTAINING PROTEIN-RELATED"/>
    <property type="match status" value="1"/>
</dbReference>
<accession>A0ABQ9F954</accession>
<comment type="caution">
    <text evidence="1">The sequence shown here is derived from an EMBL/GenBank/DDBJ whole genome shotgun (WGS) entry which is preliminary data.</text>
</comment>
<evidence type="ECO:0000313" key="1">
    <source>
        <dbReference type="EMBL" id="KAJ8313141.1"/>
    </source>
</evidence>
<protein>
    <submittedName>
        <fullName evidence="1">Uncharacterized protein</fullName>
    </submittedName>
</protein>
<sequence>MSDVVPVLPELDTGIAKKTVLVRRGCKFIVMKEVAMALAKPEKEQNDIFKELKNRGCFQHNIQVIESGKGELIVKRRPSKSKEVSDYLPCIYCLAFYQADELWRHCKIYSLNKNKNLNETARSIISRARLLLETGTNKSSASNDFDDLSENVMKGMKKDEVYKAIKEDDSFKKARHKTNNDISQRMRQLGRLKIELHGDEKEITKFISGEGFDAIINATAGLQKNDEGITTFNIPSLALRLGHNLTKLGQIKRGIALRSGSATAKLEADSFLQLIDGEWIEKVSAIASATLKTNKLTRKIT</sequence>
<organism evidence="1 2">
    <name type="scientific">Tegillarca granosa</name>
    <name type="common">Malaysian cockle</name>
    <name type="synonym">Anadara granosa</name>
    <dbReference type="NCBI Taxonomy" id="220873"/>
    <lineage>
        <taxon>Eukaryota</taxon>
        <taxon>Metazoa</taxon>
        <taxon>Spiralia</taxon>
        <taxon>Lophotrochozoa</taxon>
        <taxon>Mollusca</taxon>
        <taxon>Bivalvia</taxon>
        <taxon>Autobranchia</taxon>
        <taxon>Pteriomorphia</taxon>
        <taxon>Arcoida</taxon>
        <taxon>Arcoidea</taxon>
        <taxon>Arcidae</taxon>
        <taxon>Tegillarca</taxon>
    </lineage>
</organism>
<keyword evidence="2" id="KW-1185">Reference proteome</keyword>
<proteinExistence type="predicted"/>
<evidence type="ECO:0000313" key="2">
    <source>
        <dbReference type="Proteomes" id="UP001217089"/>
    </source>
</evidence>
<dbReference type="EMBL" id="JARBDR010000430">
    <property type="protein sequence ID" value="KAJ8313141.1"/>
    <property type="molecule type" value="Genomic_DNA"/>
</dbReference>
<gene>
    <name evidence="1" type="ORF">KUTeg_009307</name>
</gene>
<name>A0ABQ9F954_TEGGR</name>